<keyword evidence="6 10" id="KW-0378">Hydrolase</keyword>
<dbReference type="InterPro" id="IPR031944">
    <property type="entry name" value="RsgA_N"/>
</dbReference>
<dbReference type="EMBL" id="LR792683">
    <property type="protein sequence ID" value="CAB3393592.1"/>
    <property type="molecule type" value="Genomic_DNA"/>
</dbReference>
<dbReference type="GO" id="GO:0005737">
    <property type="term" value="C:cytoplasm"/>
    <property type="evidence" value="ECO:0007669"/>
    <property type="project" value="UniProtKB-SubCell"/>
</dbReference>
<protein>
    <recommendedName>
        <fullName evidence="10">Small ribosomal subunit biogenesis GTPase RsgA</fullName>
        <ecNumber evidence="10">3.6.1.-</ecNumber>
    </recommendedName>
</protein>
<dbReference type="PANTHER" id="PTHR32120:SF11">
    <property type="entry name" value="SMALL RIBOSOMAL SUBUNIT BIOGENESIS GTPASE RSGA 1, MITOCHONDRIAL-RELATED"/>
    <property type="match status" value="1"/>
</dbReference>
<dbReference type="HAMAP" id="MF_01820">
    <property type="entry name" value="GTPase_RsgA"/>
    <property type="match status" value="1"/>
</dbReference>
<accession>A0A6F9E9R3</accession>
<evidence type="ECO:0000256" key="6">
    <source>
        <dbReference type="ARBA" id="ARBA00022801"/>
    </source>
</evidence>
<evidence type="ECO:0000256" key="9">
    <source>
        <dbReference type="ARBA" id="ARBA00023134"/>
    </source>
</evidence>
<gene>
    <name evidence="10 13" type="primary">rsgA</name>
    <name evidence="13" type="ORF">COOX1_1986</name>
</gene>
<dbReference type="SUPFAM" id="SSF52540">
    <property type="entry name" value="P-loop containing nucleoside triphosphate hydrolases"/>
    <property type="match status" value="1"/>
</dbReference>
<keyword evidence="4 10" id="KW-0699">rRNA-binding</keyword>
<dbReference type="Gene3D" id="3.40.50.300">
    <property type="entry name" value="P-loop containing nucleotide triphosphate hydrolases"/>
    <property type="match status" value="1"/>
</dbReference>
<dbReference type="RefSeq" id="WP_232059667.1">
    <property type="nucleotide sequence ID" value="NZ_CP047972.1"/>
</dbReference>
<dbReference type="AlphaFoldDB" id="A0A6F9E9R3"/>
<evidence type="ECO:0000256" key="5">
    <source>
        <dbReference type="ARBA" id="ARBA00022741"/>
    </source>
</evidence>
<dbReference type="SUPFAM" id="SSF50249">
    <property type="entry name" value="Nucleic acid-binding proteins"/>
    <property type="match status" value="1"/>
</dbReference>
<evidence type="ECO:0000313" key="13">
    <source>
        <dbReference type="EMBL" id="CAB3393592.1"/>
    </source>
</evidence>
<keyword evidence="7 10" id="KW-0862">Zinc</keyword>
<dbReference type="PANTHER" id="PTHR32120">
    <property type="entry name" value="SMALL RIBOSOMAL SUBUNIT BIOGENESIS GTPASE RSGA"/>
    <property type="match status" value="1"/>
</dbReference>
<evidence type="ECO:0000256" key="3">
    <source>
        <dbReference type="ARBA" id="ARBA00022723"/>
    </source>
</evidence>
<dbReference type="GO" id="GO:0042274">
    <property type="term" value="P:ribosomal small subunit biogenesis"/>
    <property type="evidence" value="ECO:0007669"/>
    <property type="project" value="UniProtKB-UniRule"/>
</dbReference>
<keyword evidence="3 10" id="KW-0479">Metal-binding</keyword>
<evidence type="ECO:0000313" key="14">
    <source>
        <dbReference type="Proteomes" id="UP000502196"/>
    </source>
</evidence>
<dbReference type="Proteomes" id="UP000502196">
    <property type="component" value="Chromosome"/>
</dbReference>
<keyword evidence="9 10" id="KW-0342">GTP-binding</keyword>
<feature type="binding site" evidence="10">
    <location>
        <position position="263"/>
    </location>
    <ligand>
        <name>Zn(2+)</name>
        <dbReference type="ChEBI" id="CHEBI:29105"/>
    </ligand>
</feature>
<dbReference type="NCBIfam" id="TIGR00157">
    <property type="entry name" value="ribosome small subunit-dependent GTPase A"/>
    <property type="match status" value="1"/>
</dbReference>
<comment type="similarity">
    <text evidence="10">Belongs to the TRAFAC class YlqF/YawG GTPase family. RsgA subfamily.</text>
</comment>
<organism evidence="13 14">
    <name type="scientific">Kyrpidia spormannii</name>
    <dbReference type="NCBI Taxonomy" id="2055160"/>
    <lineage>
        <taxon>Bacteria</taxon>
        <taxon>Bacillati</taxon>
        <taxon>Bacillota</taxon>
        <taxon>Bacilli</taxon>
        <taxon>Bacillales</taxon>
        <taxon>Alicyclobacillaceae</taxon>
        <taxon>Kyrpidia</taxon>
    </lineage>
</organism>
<feature type="domain" description="EngC GTPase" evidence="11">
    <location>
        <begin position="75"/>
        <end position="223"/>
    </location>
</feature>
<feature type="binding site" evidence="10">
    <location>
        <begin position="115"/>
        <end position="118"/>
    </location>
    <ligand>
        <name>GTP</name>
        <dbReference type="ChEBI" id="CHEBI:37565"/>
    </ligand>
</feature>
<dbReference type="GO" id="GO:0046872">
    <property type="term" value="F:metal ion binding"/>
    <property type="evidence" value="ECO:0007669"/>
    <property type="project" value="UniProtKB-KW"/>
</dbReference>
<dbReference type="PROSITE" id="PS51721">
    <property type="entry name" value="G_CP"/>
    <property type="match status" value="1"/>
</dbReference>
<dbReference type="Pfam" id="PF16745">
    <property type="entry name" value="RsgA_N"/>
    <property type="match status" value="1"/>
</dbReference>
<sequence length="298" mass="33389">MPEGAQGRIVRVVAGFYDVDLEGRTVRCRARGVLKKRGIHPVVGDAVRVRLSGPSEGVVEDVLSRTNVLVRPLVANVDLAVLVFSIREPDLNRHLLDRLLVSVELQNIPALLCWSKADLLQDRSDFEREVSVYGRLGYPTLFASSLTGEGIDALRTWLRGKVSVFAGQSGVGKSSLINALRPGLNRAVGDVSRRLGRGRHTTRQVELLRLEENAYVVDTPGFGVLAFDKDLEPERLPKGFPELVEVGRDCRYRGCLHEEEEGCAVPAALAEGRIDPLRYDHYREWLKELREAREERYR</sequence>
<evidence type="ECO:0000256" key="10">
    <source>
        <dbReference type="HAMAP-Rule" id="MF_01820"/>
    </source>
</evidence>
<dbReference type="GO" id="GO:0005525">
    <property type="term" value="F:GTP binding"/>
    <property type="evidence" value="ECO:0007669"/>
    <property type="project" value="UniProtKB-UniRule"/>
</dbReference>
<dbReference type="Gene3D" id="2.40.50.140">
    <property type="entry name" value="Nucleic acid-binding proteins"/>
    <property type="match status" value="1"/>
</dbReference>
<feature type="domain" description="CP-type G" evidence="12">
    <location>
        <begin position="66"/>
        <end position="225"/>
    </location>
</feature>
<dbReference type="PROSITE" id="PS50936">
    <property type="entry name" value="ENGC_GTPASE"/>
    <property type="match status" value="1"/>
</dbReference>
<name>A0A6F9E9R3_9BACL</name>
<evidence type="ECO:0000256" key="1">
    <source>
        <dbReference type="ARBA" id="ARBA00022490"/>
    </source>
</evidence>
<feature type="binding site" evidence="10">
    <location>
        <position position="257"/>
    </location>
    <ligand>
        <name>Zn(2+)</name>
        <dbReference type="ChEBI" id="CHEBI:29105"/>
    </ligand>
</feature>
<evidence type="ECO:0000256" key="8">
    <source>
        <dbReference type="ARBA" id="ARBA00022884"/>
    </source>
</evidence>
<proteinExistence type="inferred from homology"/>
<dbReference type="CDD" id="cd01854">
    <property type="entry name" value="YjeQ_EngC"/>
    <property type="match status" value="1"/>
</dbReference>
<keyword evidence="5 10" id="KW-0547">Nucleotide-binding</keyword>
<comment type="subcellular location">
    <subcellularLocation>
        <location evidence="10">Cytoplasm</location>
    </subcellularLocation>
</comment>
<dbReference type="InterPro" id="IPR012340">
    <property type="entry name" value="NA-bd_OB-fold"/>
</dbReference>
<comment type="subunit">
    <text evidence="10">Monomer. Associates with 30S ribosomal subunit, binds 16S rRNA.</text>
</comment>
<reference evidence="13 14" key="1">
    <citation type="submission" date="2020-04" db="EMBL/GenBank/DDBJ databases">
        <authorList>
            <person name="Hogendoorn C."/>
        </authorList>
    </citation>
    <scope>NUCLEOTIDE SEQUENCE [LARGE SCALE GENOMIC DNA]</scope>
    <source>
        <strain evidence="13">COOX1</strain>
    </source>
</reference>
<evidence type="ECO:0000256" key="2">
    <source>
        <dbReference type="ARBA" id="ARBA00022517"/>
    </source>
</evidence>
<feature type="binding site" evidence="10">
    <location>
        <position position="255"/>
    </location>
    <ligand>
        <name>Zn(2+)</name>
        <dbReference type="ChEBI" id="CHEBI:29105"/>
    </ligand>
</feature>
<dbReference type="Gene3D" id="1.10.40.50">
    <property type="entry name" value="Probable gtpase engc, domain 3"/>
    <property type="match status" value="1"/>
</dbReference>
<evidence type="ECO:0000256" key="4">
    <source>
        <dbReference type="ARBA" id="ARBA00022730"/>
    </source>
</evidence>
<dbReference type="InterPro" id="IPR027417">
    <property type="entry name" value="P-loop_NTPase"/>
</dbReference>
<evidence type="ECO:0000259" key="11">
    <source>
        <dbReference type="PROSITE" id="PS50936"/>
    </source>
</evidence>
<dbReference type="Pfam" id="PF03193">
    <property type="entry name" value="RsgA_GTPase"/>
    <property type="match status" value="1"/>
</dbReference>
<evidence type="ECO:0000256" key="7">
    <source>
        <dbReference type="ARBA" id="ARBA00022833"/>
    </source>
</evidence>
<keyword evidence="2 10" id="KW-0690">Ribosome biogenesis</keyword>
<dbReference type="InterPro" id="IPR010914">
    <property type="entry name" value="RsgA_GTPase_dom"/>
</dbReference>
<comment type="function">
    <text evidence="10">One of several proteins that assist in the late maturation steps of the functional core of the 30S ribosomal subunit. Helps release RbfA from mature subunits. May play a role in the assembly of ribosomal proteins into the subunit. Circularly permuted GTPase that catalyzes slow GTP hydrolysis, GTPase activity is stimulated by the 30S ribosomal subunit.</text>
</comment>
<keyword evidence="8 10" id="KW-0694">RNA-binding</keyword>
<dbReference type="GO" id="GO:0003924">
    <property type="term" value="F:GTPase activity"/>
    <property type="evidence" value="ECO:0007669"/>
    <property type="project" value="UniProtKB-UniRule"/>
</dbReference>
<dbReference type="InterPro" id="IPR030378">
    <property type="entry name" value="G_CP_dom"/>
</dbReference>
<keyword evidence="1 10" id="KW-0963">Cytoplasm</keyword>
<evidence type="ECO:0000259" key="12">
    <source>
        <dbReference type="PROSITE" id="PS51721"/>
    </source>
</evidence>
<comment type="cofactor">
    <cofactor evidence="10">
        <name>Zn(2+)</name>
        <dbReference type="ChEBI" id="CHEBI:29105"/>
    </cofactor>
    <text evidence="10">Binds 1 zinc ion per subunit.</text>
</comment>
<dbReference type="EC" id="3.6.1.-" evidence="10"/>
<dbReference type="InterPro" id="IPR004881">
    <property type="entry name" value="Ribosome_biogen_GTPase_RsgA"/>
</dbReference>
<feature type="binding site" evidence="10">
    <location>
        <position position="250"/>
    </location>
    <ligand>
        <name>Zn(2+)</name>
        <dbReference type="ChEBI" id="CHEBI:29105"/>
    </ligand>
</feature>
<feature type="binding site" evidence="10">
    <location>
        <begin position="167"/>
        <end position="175"/>
    </location>
    <ligand>
        <name>GTP</name>
        <dbReference type="ChEBI" id="CHEBI:37565"/>
    </ligand>
</feature>
<dbReference type="GO" id="GO:0019843">
    <property type="term" value="F:rRNA binding"/>
    <property type="evidence" value="ECO:0007669"/>
    <property type="project" value="UniProtKB-KW"/>
</dbReference>